<keyword evidence="6" id="KW-0694">RNA-binding</keyword>
<proteinExistence type="predicted"/>
<feature type="domain" description="RRM" evidence="8">
    <location>
        <begin position="16"/>
        <end position="99"/>
    </location>
</feature>
<comment type="caution">
    <text evidence="9">The sequence shown here is derived from an EMBL/GenBank/DDBJ whole genome shotgun (WGS) entry which is preliminary data.</text>
</comment>
<feature type="region of interest" description="Disordered" evidence="7">
    <location>
        <begin position="325"/>
        <end position="346"/>
    </location>
</feature>
<accession>A0A315VUM2</accession>
<keyword evidence="10" id="KW-1185">Reference proteome</keyword>
<evidence type="ECO:0000256" key="2">
    <source>
        <dbReference type="ARBA" id="ARBA00022514"/>
    </source>
</evidence>
<sequence>MEVDILEFKVPTDNNKTVFVWDIPPVLTQDQVYEQLHHVFSSFGPLYLLKLCPNAPLHPPGFYAIIKFYSAAHAANAQRLTDGCPLLHNSALKVKLSSKQTPHFLSGRNSPLSHARCLDLANHYLGFNGWTSDIITLKELTNEEEGEDEEEDVGGARQRLRFGCMMKLGFPRYGVTTRGAAVVEETFNCTGPDVLLQRRCKLQRSVREKALVQAFSSVLLILLGNGKVMVELKQTSDQFDADETEDVLEVNEFSLPEADDEEADDEDWDLTPQDDSDDHQNHNSKLPETEPDLRGPEPSEPLQSPEPVCLLVWAQFKQKSSADPLQSHQVQLVSTRASPADGGGSETRRAVMTNVSMSSPALSACHCRGNAITARVAFLPLRQQSGVGVMPFAGHIGYLNSPEAHTELYSESIGTRTRTMSPTSVLLFLLQLCCLQMMLVSMPTCKLPGKLVRHTHDLLEDMGPRLPRHCHQLSSNIHLSDSVLSDASSQHSACRWSSLVVYECLREANLIFTEYDVPEGDGGLTWSQQKLENYQNLQDRLVEEHQCVSIRARADWTQLNTTEASAVLSPFFRNVTAVVEQQDGSACGWEILRSDLLQVLKLALHKHHGCFNWTRAH</sequence>
<dbReference type="InterPro" id="IPR057652">
    <property type="entry name" value="DSRM_RDM1"/>
</dbReference>
<dbReference type="Gene3D" id="3.30.70.330">
    <property type="match status" value="1"/>
</dbReference>
<evidence type="ECO:0000259" key="8">
    <source>
        <dbReference type="PROSITE" id="PS50102"/>
    </source>
</evidence>
<dbReference type="Pfam" id="PF00143">
    <property type="entry name" value="Interferon"/>
    <property type="match status" value="1"/>
</dbReference>
<keyword evidence="5" id="KW-1015">Disulfide bond</keyword>
<keyword evidence="2" id="KW-0202">Cytokine</keyword>
<evidence type="ECO:0000313" key="9">
    <source>
        <dbReference type="EMBL" id="PWA26994.1"/>
    </source>
</evidence>
<dbReference type="GO" id="GO:0005615">
    <property type="term" value="C:extracellular space"/>
    <property type="evidence" value="ECO:0007669"/>
    <property type="project" value="UniProtKB-KW"/>
</dbReference>
<dbReference type="InterPro" id="IPR040224">
    <property type="entry name" value="RDM1"/>
</dbReference>
<dbReference type="InterPro" id="IPR009079">
    <property type="entry name" value="4_helix_cytokine-like_core"/>
</dbReference>
<keyword evidence="4" id="KW-0051">Antiviral defense</keyword>
<evidence type="ECO:0000256" key="4">
    <source>
        <dbReference type="ARBA" id="ARBA00023118"/>
    </source>
</evidence>
<reference evidence="9 10" key="1">
    <citation type="journal article" date="2018" name="G3 (Bethesda)">
        <title>A High-Quality Reference Genome for the Invasive Mosquitofish Gambusia affinis Using a Chicago Library.</title>
        <authorList>
            <person name="Hoffberg S.L."/>
            <person name="Troendle N.J."/>
            <person name="Glenn T.C."/>
            <person name="Mahmud O."/>
            <person name="Louha S."/>
            <person name="Chalopin D."/>
            <person name="Bennetzen J.L."/>
            <person name="Mauricio R."/>
        </authorList>
    </citation>
    <scope>NUCLEOTIDE SEQUENCE [LARGE SCALE GENOMIC DNA]</scope>
    <source>
        <strain evidence="9">NE01/NJP1002.9</strain>
        <tissue evidence="9">Muscle</tissue>
    </source>
</reference>
<evidence type="ECO:0000256" key="7">
    <source>
        <dbReference type="SAM" id="MobiDB-lite"/>
    </source>
</evidence>
<dbReference type="GO" id="GO:0005730">
    <property type="term" value="C:nucleolus"/>
    <property type="evidence" value="ECO:0007669"/>
    <property type="project" value="TreeGrafter"/>
</dbReference>
<evidence type="ECO:0000256" key="1">
    <source>
        <dbReference type="ARBA" id="ARBA00004613"/>
    </source>
</evidence>
<dbReference type="InterPro" id="IPR012677">
    <property type="entry name" value="Nucleotide-bd_a/b_plait_sf"/>
</dbReference>
<dbReference type="GO" id="GO:0051607">
    <property type="term" value="P:defense response to virus"/>
    <property type="evidence" value="ECO:0007669"/>
    <property type="project" value="UniProtKB-KW"/>
</dbReference>
<protein>
    <recommendedName>
        <fullName evidence="8">RRM domain-containing protein</fullName>
    </recommendedName>
</protein>
<dbReference type="SUPFAM" id="SSF54928">
    <property type="entry name" value="RNA-binding domain, RBD"/>
    <property type="match status" value="1"/>
</dbReference>
<dbReference type="PANTHER" id="PTHR31164">
    <property type="entry name" value="RAD52 MOTIF-CONTAINING PROTEIN 1"/>
    <property type="match status" value="1"/>
</dbReference>
<feature type="compositionally biased region" description="Basic and acidic residues" evidence="7">
    <location>
        <begin position="278"/>
        <end position="297"/>
    </location>
</feature>
<dbReference type="AlphaFoldDB" id="A0A315VUM2"/>
<comment type="subcellular location">
    <subcellularLocation>
        <location evidence="1">Secreted</location>
    </subcellularLocation>
</comment>
<gene>
    <name evidence="9" type="ORF">CCH79_00019242</name>
</gene>
<dbReference type="InterPro" id="IPR035979">
    <property type="entry name" value="RBD_domain_sf"/>
</dbReference>
<evidence type="ECO:0000256" key="6">
    <source>
        <dbReference type="PROSITE-ProRule" id="PRU00176"/>
    </source>
</evidence>
<dbReference type="PANTHER" id="PTHR31164:SF1">
    <property type="entry name" value="RAD52 MOTIF-CONTAINING PROTEIN 1"/>
    <property type="match status" value="1"/>
</dbReference>
<feature type="region of interest" description="Disordered" evidence="7">
    <location>
        <begin position="255"/>
        <end position="304"/>
    </location>
</feature>
<feature type="compositionally biased region" description="Polar residues" evidence="7">
    <location>
        <begin position="325"/>
        <end position="337"/>
    </location>
</feature>
<organism evidence="9 10">
    <name type="scientific">Gambusia affinis</name>
    <name type="common">Western mosquitofish</name>
    <name type="synonym">Heterandria affinis</name>
    <dbReference type="NCBI Taxonomy" id="33528"/>
    <lineage>
        <taxon>Eukaryota</taxon>
        <taxon>Metazoa</taxon>
        <taxon>Chordata</taxon>
        <taxon>Craniata</taxon>
        <taxon>Vertebrata</taxon>
        <taxon>Euteleostomi</taxon>
        <taxon>Actinopterygii</taxon>
        <taxon>Neopterygii</taxon>
        <taxon>Teleostei</taxon>
        <taxon>Neoteleostei</taxon>
        <taxon>Acanthomorphata</taxon>
        <taxon>Ovalentaria</taxon>
        <taxon>Atherinomorphae</taxon>
        <taxon>Cyprinodontiformes</taxon>
        <taxon>Poeciliidae</taxon>
        <taxon>Poeciliinae</taxon>
        <taxon>Gambusia</taxon>
    </lineage>
</organism>
<feature type="compositionally biased region" description="Acidic residues" evidence="7">
    <location>
        <begin position="257"/>
        <end position="277"/>
    </location>
</feature>
<dbReference type="GO" id="GO:0003723">
    <property type="term" value="F:RNA binding"/>
    <property type="evidence" value="ECO:0007669"/>
    <property type="project" value="UniProtKB-UniRule"/>
</dbReference>
<dbReference type="InterPro" id="IPR000471">
    <property type="entry name" value="Interferon_alpha/beta/delta"/>
</dbReference>
<name>A0A315VUM2_GAMAF</name>
<dbReference type="SUPFAM" id="SSF47266">
    <property type="entry name" value="4-helical cytokines"/>
    <property type="match status" value="1"/>
</dbReference>
<dbReference type="SUPFAM" id="SSF54768">
    <property type="entry name" value="dsRNA-binding domain-like"/>
    <property type="match status" value="1"/>
</dbReference>
<evidence type="ECO:0000313" key="10">
    <source>
        <dbReference type="Proteomes" id="UP000250572"/>
    </source>
</evidence>
<dbReference type="Proteomes" id="UP000250572">
    <property type="component" value="Unassembled WGS sequence"/>
</dbReference>
<keyword evidence="3" id="KW-0964">Secreted</keyword>
<evidence type="ECO:0000256" key="3">
    <source>
        <dbReference type="ARBA" id="ARBA00022525"/>
    </source>
</evidence>
<dbReference type="EMBL" id="NHOQ01001148">
    <property type="protein sequence ID" value="PWA26994.1"/>
    <property type="molecule type" value="Genomic_DNA"/>
</dbReference>
<evidence type="ECO:0000256" key="5">
    <source>
        <dbReference type="ARBA" id="ARBA00023157"/>
    </source>
</evidence>
<dbReference type="InterPro" id="IPR000504">
    <property type="entry name" value="RRM_dom"/>
</dbReference>
<dbReference type="PROSITE" id="PS50102">
    <property type="entry name" value="RRM"/>
    <property type="match status" value="1"/>
</dbReference>
<dbReference type="GO" id="GO:0005126">
    <property type="term" value="F:cytokine receptor binding"/>
    <property type="evidence" value="ECO:0007669"/>
    <property type="project" value="InterPro"/>
</dbReference>
<dbReference type="Pfam" id="PF25517">
    <property type="entry name" value="DSRM_RDM1"/>
    <property type="match status" value="1"/>
</dbReference>
<dbReference type="Gene3D" id="1.20.1250.10">
    <property type="match status" value="1"/>
</dbReference>
<dbReference type="STRING" id="33528.ENSGAFP00000000412"/>
<dbReference type="GO" id="GO:0005125">
    <property type="term" value="F:cytokine activity"/>
    <property type="evidence" value="ECO:0007669"/>
    <property type="project" value="UniProtKB-KW"/>
</dbReference>